<evidence type="ECO:0000256" key="2">
    <source>
        <dbReference type="ARBA" id="ARBA00005336"/>
    </source>
</evidence>
<gene>
    <name evidence="8" type="ORF">Amon01_000455200</name>
</gene>
<dbReference type="PANTHER" id="PTHR42715:SF27">
    <property type="entry name" value="BETA-GLUCOSIDASE-RELATED"/>
    <property type="match status" value="1"/>
</dbReference>
<dbReference type="PRINTS" id="PR00133">
    <property type="entry name" value="GLHYDRLASE3"/>
</dbReference>
<dbReference type="InterPro" id="IPR019800">
    <property type="entry name" value="Glyco_hydro_3_AS"/>
</dbReference>
<evidence type="ECO:0000256" key="3">
    <source>
        <dbReference type="ARBA" id="ARBA00012744"/>
    </source>
</evidence>
<keyword evidence="6" id="KW-0624">Polysaccharide degradation</keyword>
<dbReference type="SUPFAM" id="SSF52279">
    <property type="entry name" value="Beta-D-glucan exohydrolase, C-terminal domain"/>
    <property type="match status" value="1"/>
</dbReference>
<organism evidence="8 9">
    <name type="scientific">Ambrosiozyma monospora</name>
    <name type="common">Yeast</name>
    <name type="synonym">Endomycopsis monosporus</name>
    <dbReference type="NCBI Taxonomy" id="43982"/>
    <lineage>
        <taxon>Eukaryota</taxon>
        <taxon>Fungi</taxon>
        <taxon>Dikarya</taxon>
        <taxon>Ascomycota</taxon>
        <taxon>Saccharomycotina</taxon>
        <taxon>Pichiomycetes</taxon>
        <taxon>Pichiales</taxon>
        <taxon>Pichiaceae</taxon>
        <taxon>Ambrosiozyma</taxon>
    </lineage>
</organism>
<dbReference type="OrthoDB" id="47059at2759"/>
<dbReference type="PANTHER" id="PTHR42715">
    <property type="entry name" value="BETA-GLUCOSIDASE"/>
    <property type="match status" value="1"/>
</dbReference>
<dbReference type="Proteomes" id="UP001165063">
    <property type="component" value="Unassembled WGS sequence"/>
</dbReference>
<dbReference type="AlphaFoldDB" id="A0A9W7DG02"/>
<dbReference type="InterPro" id="IPR011658">
    <property type="entry name" value="PA14_dom"/>
</dbReference>
<sequence>MSAANAQSQSQPQSESNFNVDEILQQLTLKEKVALLGLQDNWHLKQIDRLGVPPIRLSDGPNGVRGTKFFKSVPSACLSCGTGLGSTWNTELLHQAGLLMSAEAKAKAAHAILGPTCNIQRGPLGGRGFESFSEDPVLSGLASASVIKGIQEGGISATIKHFVCNDLEDDRNSLSAIVSERALREIYLMPFQLAAKYAKPNAFMTSYGKVNGEHVSGSKKLLDDLLRDEWKWDGMVMSDWFGSYSIEKGLLAGLDLECPGKPLIRKPDSLLHMIMAREIPMSVIDKRVRNVLKFIKFSVDNSGIPVGAPETDINDTPETSALVRKIATEAIVLLKNEGSLLPLKKEDNIAVIGPAAPAPRTTGGGSPSLNPYYKTDVLSSINKKLGKNVPFALGCDIETNLFDFGKVTKTPKGEPGINIKVFNDPVGTENRRLLDEYVLQSSHLGTMFDYVPSNCDNDTYYMTIEMEYVPEVSGKYAFRELCMGTALVYVNDELFIDDKTKQGLGTGFLGFTASAAQTKFLDLEAGKTYKFRAEYSSSKTFTVDTDGNMFNDGEGNNFTLGYLLYKSEDELIQEAVEIAKAADKVVLCVGTSYDYESEGFDRKTMDLPGSQNRLVAEVLKVNKNVILVNQSGNPVTLPWIDEIPAFIQAWFNGMESGNSIVDILFGDANPSGKLSLTFPKRNEDNPAFLTFKSNNGQCVYGEDVFVGYRFYEKTKREPLFPFGFGLSYTSFEISDLVVKLEGENLVATVNVKNTDQLRN</sequence>
<dbReference type="Pfam" id="PF00933">
    <property type="entry name" value="Glyco_hydro_3"/>
    <property type="match status" value="1"/>
</dbReference>
<reference evidence="8" key="1">
    <citation type="submission" date="2023-04" db="EMBL/GenBank/DDBJ databases">
        <title>Ambrosiozyma monospora NBRC 1965.</title>
        <authorList>
            <person name="Ichikawa N."/>
            <person name="Sato H."/>
            <person name="Tonouchi N."/>
        </authorList>
    </citation>
    <scope>NUCLEOTIDE SEQUENCE</scope>
    <source>
        <strain evidence="8">NBRC 1965</strain>
    </source>
</reference>
<dbReference type="PROSITE" id="PS00775">
    <property type="entry name" value="GLYCOSYL_HYDROL_F3"/>
    <property type="match status" value="1"/>
</dbReference>
<accession>A0A9W7DG02</accession>
<dbReference type="Gene3D" id="2.60.120.260">
    <property type="entry name" value="Galactose-binding domain-like"/>
    <property type="match status" value="1"/>
</dbReference>
<name>A0A9W7DG02_AMBMO</name>
<comment type="caution">
    <text evidence="8">The sequence shown here is derived from an EMBL/GenBank/DDBJ whole genome shotgun (WGS) entry which is preliminary data.</text>
</comment>
<comment type="pathway">
    <text evidence="6">Glycan metabolism; cellulose degradation.</text>
</comment>
<dbReference type="Pfam" id="PF07691">
    <property type="entry name" value="PA14"/>
    <property type="match status" value="1"/>
</dbReference>
<evidence type="ECO:0000256" key="6">
    <source>
        <dbReference type="RuleBase" id="RU361161"/>
    </source>
</evidence>
<dbReference type="Gene3D" id="3.20.20.300">
    <property type="entry name" value="Glycoside hydrolase, family 3, N-terminal domain"/>
    <property type="match status" value="1"/>
</dbReference>
<dbReference type="Pfam" id="PF01915">
    <property type="entry name" value="Glyco_hydro_3_C"/>
    <property type="match status" value="1"/>
</dbReference>
<evidence type="ECO:0000313" key="8">
    <source>
        <dbReference type="EMBL" id="GMG35526.1"/>
    </source>
</evidence>
<evidence type="ECO:0000259" key="7">
    <source>
        <dbReference type="PROSITE" id="PS51820"/>
    </source>
</evidence>
<dbReference type="InterPro" id="IPR002772">
    <property type="entry name" value="Glyco_hydro_3_C"/>
</dbReference>
<evidence type="ECO:0000256" key="4">
    <source>
        <dbReference type="ARBA" id="ARBA00022801"/>
    </source>
</evidence>
<dbReference type="InterPro" id="IPR001764">
    <property type="entry name" value="Glyco_hydro_3_N"/>
</dbReference>
<dbReference type="InterPro" id="IPR017853">
    <property type="entry name" value="GH"/>
</dbReference>
<dbReference type="InterPro" id="IPR050288">
    <property type="entry name" value="Cellulose_deg_GH3"/>
</dbReference>
<dbReference type="InterPro" id="IPR037524">
    <property type="entry name" value="PA14/GLEYA"/>
</dbReference>
<dbReference type="Gene3D" id="3.40.50.1700">
    <property type="entry name" value="Glycoside hydrolase family 3 C-terminal domain"/>
    <property type="match status" value="1"/>
</dbReference>
<dbReference type="SUPFAM" id="SSF51445">
    <property type="entry name" value="(Trans)glycosidases"/>
    <property type="match status" value="1"/>
</dbReference>
<dbReference type="GO" id="GO:0009251">
    <property type="term" value="P:glucan catabolic process"/>
    <property type="evidence" value="ECO:0007669"/>
    <property type="project" value="TreeGrafter"/>
</dbReference>
<dbReference type="InterPro" id="IPR036962">
    <property type="entry name" value="Glyco_hydro_3_N_sf"/>
</dbReference>
<dbReference type="GO" id="GO:0008422">
    <property type="term" value="F:beta-glucosidase activity"/>
    <property type="evidence" value="ECO:0007669"/>
    <property type="project" value="UniProtKB-EC"/>
</dbReference>
<keyword evidence="4 6" id="KW-0378">Hydrolase</keyword>
<comment type="catalytic activity">
    <reaction evidence="1 6">
        <text>Hydrolysis of terminal, non-reducing beta-D-glucosyl residues with release of beta-D-glucose.</text>
        <dbReference type="EC" id="3.2.1.21"/>
    </reaction>
</comment>
<comment type="similarity">
    <text evidence="2 6">Belongs to the glycosyl hydrolase 3 family.</text>
</comment>
<dbReference type="SUPFAM" id="SSF56988">
    <property type="entry name" value="Anthrax protective antigen"/>
    <property type="match status" value="1"/>
</dbReference>
<dbReference type="EC" id="3.2.1.21" evidence="3 6"/>
<evidence type="ECO:0000256" key="5">
    <source>
        <dbReference type="ARBA" id="ARBA00023295"/>
    </source>
</evidence>
<dbReference type="InterPro" id="IPR036881">
    <property type="entry name" value="Glyco_hydro_3_C_sf"/>
</dbReference>
<keyword evidence="5 6" id="KW-0326">Glycosidase</keyword>
<dbReference type="EMBL" id="BSXU01002222">
    <property type="protein sequence ID" value="GMG35526.1"/>
    <property type="molecule type" value="Genomic_DNA"/>
</dbReference>
<evidence type="ECO:0000256" key="1">
    <source>
        <dbReference type="ARBA" id="ARBA00000448"/>
    </source>
</evidence>
<feature type="domain" description="PA14" evidence="7">
    <location>
        <begin position="412"/>
        <end position="576"/>
    </location>
</feature>
<proteinExistence type="inferred from homology"/>
<protein>
    <recommendedName>
        <fullName evidence="3 6">beta-glucosidase</fullName>
        <ecNumber evidence="3 6">3.2.1.21</ecNumber>
    </recommendedName>
</protein>
<keyword evidence="6" id="KW-0119">Carbohydrate metabolism</keyword>
<evidence type="ECO:0000313" key="9">
    <source>
        <dbReference type="Proteomes" id="UP001165063"/>
    </source>
</evidence>
<dbReference type="PROSITE" id="PS51820">
    <property type="entry name" value="PA14"/>
    <property type="match status" value="1"/>
</dbReference>
<keyword evidence="9" id="KW-1185">Reference proteome</keyword>